<feature type="region of interest" description="Disordered" evidence="1">
    <location>
        <begin position="112"/>
        <end position="274"/>
    </location>
</feature>
<proteinExistence type="predicted"/>
<evidence type="ECO:0000313" key="2">
    <source>
        <dbReference type="EMBL" id="KAJ5156668.1"/>
    </source>
</evidence>
<accession>A0A9W9HRT3</accession>
<sequence length="274" mass="30891">MVKVFHTMANLMKKFKRKRRLSSELHSRWGDTGISFPTHGSWNQWDHMNTNVPGTAPQHARRDMPQEPLAMDPVDLQRSRGTTGSRHRHIQSHGLEHADEAIPKGYFDENIRHRPDRHHHRPSRGLGIDGARPDMDQDLDSSTDESCDEDDDDEGRDTLGEAGLLHRGHTMGRDEYDSYPDHASKSPPLSVTSRMRRVSLQSSTTEHSSASRHTSYTGASSVSAPSLPPDTPRFAFNSMHAAQAEKRPAPRPRPREPEPAARQEMVPGYDELYG</sequence>
<dbReference type="EMBL" id="JAPQKO010000006">
    <property type="protein sequence ID" value="KAJ5156668.1"/>
    <property type="molecule type" value="Genomic_DNA"/>
</dbReference>
<keyword evidence="3" id="KW-1185">Reference proteome</keyword>
<evidence type="ECO:0000313" key="3">
    <source>
        <dbReference type="Proteomes" id="UP001146351"/>
    </source>
</evidence>
<evidence type="ECO:0000256" key="1">
    <source>
        <dbReference type="SAM" id="MobiDB-lite"/>
    </source>
</evidence>
<organism evidence="2 3">
    <name type="scientific">Penicillium capsulatum</name>
    <dbReference type="NCBI Taxonomy" id="69766"/>
    <lineage>
        <taxon>Eukaryota</taxon>
        <taxon>Fungi</taxon>
        <taxon>Dikarya</taxon>
        <taxon>Ascomycota</taxon>
        <taxon>Pezizomycotina</taxon>
        <taxon>Eurotiomycetes</taxon>
        <taxon>Eurotiomycetidae</taxon>
        <taxon>Eurotiales</taxon>
        <taxon>Aspergillaceae</taxon>
        <taxon>Penicillium</taxon>
    </lineage>
</organism>
<feature type="compositionally biased region" description="Basic residues" evidence="1">
    <location>
        <begin position="114"/>
        <end position="123"/>
    </location>
</feature>
<feature type="compositionally biased region" description="Polar residues" evidence="1">
    <location>
        <begin position="187"/>
        <end position="224"/>
    </location>
</feature>
<comment type="caution">
    <text evidence="2">The sequence shown here is derived from an EMBL/GenBank/DDBJ whole genome shotgun (WGS) entry which is preliminary data.</text>
</comment>
<protein>
    <submittedName>
        <fullName evidence="2">Uncharacterized protein</fullName>
    </submittedName>
</protein>
<gene>
    <name evidence="2" type="ORF">N7492_009471</name>
</gene>
<feature type="compositionally biased region" description="Basic and acidic residues" evidence="1">
    <location>
        <begin position="243"/>
        <end position="261"/>
    </location>
</feature>
<dbReference type="Proteomes" id="UP001146351">
    <property type="component" value="Unassembled WGS sequence"/>
</dbReference>
<feature type="compositionally biased region" description="Basic and acidic residues" evidence="1">
    <location>
        <begin position="171"/>
        <end position="184"/>
    </location>
</feature>
<feature type="compositionally biased region" description="Acidic residues" evidence="1">
    <location>
        <begin position="136"/>
        <end position="155"/>
    </location>
</feature>
<dbReference type="AlphaFoldDB" id="A0A9W9HRT3"/>
<dbReference type="OrthoDB" id="4356069at2759"/>
<reference evidence="2" key="2">
    <citation type="journal article" date="2023" name="IMA Fungus">
        <title>Comparative genomic study of the Penicillium genus elucidates a diverse pangenome and 15 lateral gene transfer events.</title>
        <authorList>
            <person name="Petersen C."/>
            <person name="Sorensen T."/>
            <person name="Nielsen M.R."/>
            <person name="Sondergaard T.E."/>
            <person name="Sorensen J.L."/>
            <person name="Fitzpatrick D.A."/>
            <person name="Frisvad J.C."/>
            <person name="Nielsen K.L."/>
        </authorList>
    </citation>
    <scope>NUCLEOTIDE SEQUENCE</scope>
    <source>
        <strain evidence="2">IBT 21917</strain>
    </source>
</reference>
<reference evidence="2" key="1">
    <citation type="submission" date="2022-11" db="EMBL/GenBank/DDBJ databases">
        <authorList>
            <person name="Petersen C."/>
        </authorList>
    </citation>
    <scope>NUCLEOTIDE SEQUENCE</scope>
    <source>
        <strain evidence="2">IBT 21917</strain>
    </source>
</reference>
<name>A0A9W9HRT3_9EURO</name>